<evidence type="ECO:0000313" key="3">
    <source>
        <dbReference type="Proteomes" id="UP000594892"/>
    </source>
</evidence>
<feature type="compositionally biased region" description="Polar residues" evidence="1">
    <location>
        <begin position="45"/>
        <end position="56"/>
    </location>
</feature>
<evidence type="ECO:0000313" key="2">
    <source>
        <dbReference type="EMBL" id="QPQ90403.1"/>
    </source>
</evidence>
<dbReference type="RefSeq" id="WP_158335145.1">
    <property type="nucleotide sequence ID" value="NZ_CP023204.1"/>
</dbReference>
<name>A0AAP9XXE0_BURGL</name>
<reference evidence="2 3" key="1">
    <citation type="submission" date="2020-12" db="EMBL/GenBank/DDBJ databases">
        <title>FDA dAtabase for Regulatory Grade micrObial Sequences (FDA-ARGOS): Supporting development and validation of Infectious Disease Dx tests.</title>
        <authorList>
            <person name="Minogue T."/>
            <person name="Wolcott M."/>
            <person name="Wasieloski L."/>
            <person name="Aguilar W."/>
            <person name="Moore D."/>
            <person name="Jaissle J."/>
            <person name="Tallon L."/>
            <person name="Sadzewicz L."/>
            <person name="Zhao X."/>
            <person name="Boylan J."/>
            <person name="Ott S."/>
            <person name="Bowen H."/>
            <person name="Vavikolanu K."/>
            <person name="Mehta A."/>
            <person name="Aluvathingal J."/>
            <person name="Nadendla S."/>
            <person name="Yan Y."/>
            <person name="Sichtig H."/>
        </authorList>
    </citation>
    <scope>NUCLEOTIDE SEQUENCE [LARGE SCALE GENOMIC DNA]</scope>
    <source>
        <strain evidence="2 3">FDAARGOS_949</strain>
    </source>
</reference>
<dbReference type="AlphaFoldDB" id="A0AAP9XXE0"/>
<proteinExistence type="predicted"/>
<protein>
    <submittedName>
        <fullName evidence="2">Uncharacterized protein</fullName>
    </submittedName>
</protein>
<evidence type="ECO:0000256" key="1">
    <source>
        <dbReference type="SAM" id="MobiDB-lite"/>
    </source>
</evidence>
<organism evidence="2 3">
    <name type="scientific">Burkholderia glumae</name>
    <name type="common">Pseudomonas glumae</name>
    <dbReference type="NCBI Taxonomy" id="337"/>
    <lineage>
        <taxon>Bacteria</taxon>
        <taxon>Pseudomonadati</taxon>
        <taxon>Pseudomonadota</taxon>
        <taxon>Betaproteobacteria</taxon>
        <taxon>Burkholderiales</taxon>
        <taxon>Burkholderiaceae</taxon>
        <taxon>Burkholderia</taxon>
    </lineage>
</organism>
<sequence>MDSILDANDLPAIRQSGNPAIISQCNPASSSRGVNAPAGAGNEMPHQTSQQYDVGK</sequence>
<dbReference type="EMBL" id="CP065600">
    <property type="protein sequence ID" value="QPQ90403.1"/>
    <property type="molecule type" value="Genomic_DNA"/>
</dbReference>
<feature type="compositionally biased region" description="Polar residues" evidence="1">
    <location>
        <begin position="23"/>
        <end position="33"/>
    </location>
</feature>
<gene>
    <name evidence="2" type="ORF">I6H06_01100</name>
</gene>
<feature type="region of interest" description="Disordered" evidence="1">
    <location>
        <begin position="23"/>
        <end position="56"/>
    </location>
</feature>
<accession>A0AAP9XXE0</accession>
<dbReference type="Proteomes" id="UP000594892">
    <property type="component" value="Chromosome 1"/>
</dbReference>
<dbReference type="GeneID" id="45699135"/>